<dbReference type="EMBL" id="JARZFX010000021">
    <property type="protein sequence ID" value="MEC5425869.1"/>
    <property type="molecule type" value="Genomic_DNA"/>
</dbReference>
<accession>A0ABU6KMS6</accession>
<comment type="caution">
    <text evidence="1">The sequence shown here is derived from an EMBL/GenBank/DDBJ whole genome shotgun (WGS) entry which is preliminary data.</text>
</comment>
<proteinExistence type="predicted"/>
<keyword evidence="2" id="KW-1185">Reference proteome</keyword>
<dbReference type="Proteomes" id="UP001335737">
    <property type="component" value="Unassembled WGS sequence"/>
</dbReference>
<sequence length="125" mass="14648">MEATLVTSLDEVVDNVKQFNQDLQDGLDVITQLSMFKHWYYIPNIDMFGPSKYIGYKNMNTLKYDRGKAKTGVDTEKVLKRWFKDLSNGSDVEKEFKIQLIELLETYDMRLRSNACIHLPKQFTV</sequence>
<gene>
    <name evidence="1" type="ORF">QGM71_20655</name>
</gene>
<reference evidence="1 2" key="1">
    <citation type="journal article" date="2024" name="Int. J. Syst. Evol. Microbiol.">
        <title>Virgibacillus tibetensis sp. nov., isolated from salt lake on the Tibetan Plateau of China.</title>
        <authorList>
            <person name="Phurbu D."/>
            <person name="Liu Z.-X."/>
            <person name="Wang R."/>
            <person name="Zheng Y.-Y."/>
            <person name="Liu H.-C."/>
            <person name="Zhou Y.-G."/>
            <person name="Yu Y.-J."/>
            <person name="Li A.-H."/>
        </authorList>
    </citation>
    <scope>NUCLEOTIDE SEQUENCE [LARGE SCALE GENOMIC DNA]</scope>
    <source>
        <strain evidence="1 2">C22-A2</strain>
    </source>
</reference>
<evidence type="ECO:0000313" key="2">
    <source>
        <dbReference type="Proteomes" id="UP001335737"/>
    </source>
</evidence>
<organism evidence="1 2">
    <name type="scientific">Virgibacillus tibetensis</name>
    <dbReference type="NCBI Taxonomy" id="3042313"/>
    <lineage>
        <taxon>Bacteria</taxon>
        <taxon>Bacillati</taxon>
        <taxon>Bacillota</taxon>
        <taxon>Bacilli</taxon>
        <taxon>Bacillales</taxon>
        <taxon>Bacillaceae</taxon>
        <taxon>Virgibacillus</taxon>
    </lineage>
</organism>
<protein>
    <submittedName>
        <fullName evidence="1">Uncharacterized protein</fullName>
    </submittedName>
</protein>
<evidence type="ECO:0000313" key="1">
    <source>
        <dbReference type="EMBL" id="MEC5425869.1"/>
    </source>
</evidence>
<dbReference type="RefSeq" id="WP_327609401.1">
    <property type="nucleotide sequence ID" value="NZ_JARZFX010000021.1"/>
</dbReference>
<name>A0ABU6KMS6_9BACI</name>